<dbReference type="InterPro" id="IPR002104">
    <property type="entry name" value="Integrase_catalytic"/>
</dbReference>
<accession>A0A411HB86</accession>
<evidence type="ECO:0000313" key="5">
    <source>
        <dbReference type="Proteomes" id="UP000682645"/>
    </source>
</evidence>
<reference evidence="4" key="1">
    <citation type="journal article" date="2019" name="Sci. Rep.">
        <title>The first clawed lobster virus Homarus gammarus nudivirus (HgNV n. sp.) expands the diversity of the Nudiviridae.</title>
        <authorList>
            <person name="Holt C.C."/>
            <person name="Stone M."/>
            <person name="Bass D."/>
            <person name="Bateman K.S."/>
            <person name="van Aerle R."/>
            <person name="Daniels C.L."/>
            <person name="van der Giezen M."/>
            <person name="Ross S.H."/>
            <person name="Hooper C."/>
            <person name="Stentiford G.D."/>
        </authorList>
    </citation>
    <scope>NUCLEOTIDE SEQUENCE</scope>
    <source>
        <strain evidence="4">52S104HLG2</strain>
    </source>
</reference>
<dbReference type="PANTHER" id="PTHR30349:SF64">
    <property type="entry name" value="PROPHAGE INTEGRASE INTD-RELATED"/>
    <property type="match status" value="1"/>
</dbReference>
<evidence type="ECO:0000256" key="1">
    <source>
        <dbReference type="ARBA" id="ARBA00008857"/>
    </source>
</evidence>
<feature type="domain" description="Tyr recombinase" evidence="3">
    <location>
        <begin position="103"/>
        <end position="286"/>
    </location>
</feature>
<dbReference type="Gene3D" id="1.10.443.10">
    <property type="entry name" value="Intergrase catalytic core"/>
    <property type="match status" value="1"/>
</dbReference>
<dbReference type="InterPro" id="IPR013762">
    <property type="entry name" value="Integrase-like_cat_sf"/>
</dbReference>
<dbReference type="Pfam" id="PF00589">
    <property type="entry name" value="Phage_integrase"/>
    <property type="match status" value="1"/>
</dbReference>
<dbReference type="InterPro" id="IPR050090">
    <property type="entry name" value="Tyrosine_recombinase_XerCD"/>
</dbReference>
<sequence length="305" mass="35914">MMSSDMLDIEDYESSKKILKHKPTQIHIPKTIERIIHKNNLTDISDVNERAKIFIRALYVRKLKSSSVVKYFNQLKPFIFQGTTIVPNAVVFDDNYSRNIQNRGYDINAIHNFIKFVMDNVENDTYKWPILISAYSGLRINEVCNLKMSHLHMLMEKKPIIPLKRKNNKDWEVIYYDEFSNIIKDTIAHNTLKYNLYRNKFIDDKLFPFTSQALHSQIRIYYTLANGEQPPLGFGLHSVRYYLATILYEDTKKIEIAQALLGHVRSSTTELYLRNNNTKREQELETLCTTANFFSRIKDVIQKTE</sequence>
<dbReference type="Proteomes" id="UP000682645">
    <property type="component" value="Segment"/>
</dbReference>
<dbReference type="EMBL" id="MK439999">
    <property type="protein sequence ID" value="QBB28647.1"/>
    <property type="molecule type" value="Genomic_DNA"/>
</dbReference>
<dbReference type="GO" id="GO:0003677">
    <property type="term" value="F:DNA binding"/>
    <property type="evidence" value="ECO:0007669"/>
    <property type="project" value="InterPro"/>
</dbReference>
<dbReference type="SUPFAM" id="SSF56349">
    <property type="entry name" value="DNA breaking-rejoining enzymes"/>
    <property type="match status" value="1"/>
</dbReference>
<name>A0A411HB86_9VIRU</name>
<dbReference type="PROSITE" id="PS51898">
    <property type="entry name" value="TYR_RECOMBINASE"/>
    <property type="match status" value="1"/>
</dbReference>
<keyword evidence="2" id="KW-0233">DNA recombination</keyword>
<keyword evidence="5" id="KW-1185">Reference proteome</keyword>
<evidence type="ECO:0000256" key="2">
    <source>
        <dbReference type="ARBA" id="ARBA00023172"/>
    </source>
</evidence>
<dbReference type="GO" id="GO:0006310">
    <property type="term" value="P:DNA recombination"/>
    <property type="evidence" value="ECO:0007669"/>
    <property type="project" value="UniProtKB-KW"/>
</dbReference>
<evidence type="ECO:0000259" key="3">
    <source>
        <dbReference type="PROSITE" id="PS51898"/>
    </source>
</evidence>
<dbReference type="GO" id="GO:0015074">
    <property type="term" value="P:DNA integration"/>
    <property type="evidence" value="ECO:0007669"/>
    <property type="project" value="InterPro"/>
</dbReference>
<proteinExistence type="inferred from homology"/>
<protein>
    <submittedName>
        <fullName evidence="4">Integrase</fullName>
    </submittedName>
</protein>
<comment type="similarity">
    <text evidence="1">Belongs to the 'phage' integrase family.</text>
</comment>
<dbReference type="CDD" id="cd00397">
    <property type="entry name" value="DNA_BRE_C"/>
    <property type="match status" value="1"/>
</dbReference>
<dbReference type="InterPro" id="IPR011010">
    <property type="entry name" value="DNA_brk_join_enz"/>
</dbReference>
<evidence type="ECO:0000313" key="4">
    <source>
        <dbReference type="EMBL" id="QBB28647.1"/>
    </source>
</evidence>
<dbReference type="PANTHER" id="PTHR30349">
    <property type="entry name" value="PHAGE INTEGRASE-RELATED"/>
    <property type="match status" value="1"/>
</dbReference>
<organism evidence="4 5">
    <name type="scientific">Homarus gammarus nudivirus</name>
    <dbReference type="NCBI Taxonomy" id="2509616"/>
    <lineage>
        <taxon>Viruses</taxon>
        <taxon>Viruses incertae sedis</taxon>
        <taxon>Naldaviricetes</taxon>
        <taxon>Lefavirales</taxon>
        <taxon>Nudiviridae</taxon>
        <taxon>Gammanudivirus</taxon>
        <taxon>Gammanudivirus hogammari</taxon>
    </lineage>
</organism>
<gene>
    <name evidence="4" type="ORF">HgNV_042</name>
</gene>